<proteinExistence type="inferred from homology"/>
<reference evidence="2" key="1">
    <citation type="submission" date="2009-10" db="EMBL/GenBank/DDBJ databases">
        <title>Diversity of trophic interactions inside an arsenic-rich microbial ecosystem.</title>
        <authorList>
            <person name="Bertin P.N."/>
            <person name="Heinrich-Salmeron A."/>
            <person name="Pelletier E."/>
            <person name="Goulhen-Chollet F."/>
            <person name="Arsene-Ploetze F."/>
            <person name="Gallien S."/>
            <person name="Calteau A."/>
            <person name="Vallenet D."/>
            <person name="Casiot C."/>
            <person name="Chane-Woon-Ming B."/>
            <person name="Giloteaux L."/>
            <person name="Barakat M."/>
            <person name="Bonnefoy V."/>
            <person name="Bruneel O."/>
            <person name="Chandler M."/>
            <person name="Cleiss J."/>
            <person name="Duran R."/>
            <person name="Elbaz-Poulichet F."/>
            <person name="Fonknechten N."/>
            <person name="Lauga B."/>
            <person name="Mornico D."/>
            <person name="Ortet P."/>
            <person name="Schaeffer C."/>
            <person name="Siguier P."/>
            <person name="Alexander Thil Smith A."/>
            <person name="Van Dorsselaer A."/>
            <person name="Weissenbach J."/>
            <person name="Medigue C."/>
            <person name="Le Paslier D."/>
        </authorList>
    </citation>
    <scope>NUCLEOTIDE SEQUENCE</scope>
</reference>
<evidence type="ECO:0008006" key="4">
    <source>
        <dbReference type="Google" id="ProtNLM"/>
    </source>
</evidence>
<dbReference type="Pfam" id="PF02604">
    <property type="entry name" value="PhdYeFM_antitox"/>
    <property type="match status" value="1"/>
</dbReference>
<sequence>MKTVGAFEGKTHFSALINEAERGETIVITKNGRPVAQLGPVQAATQADDLDRVVERILARKIRVGIPSKELIEEGRRY</sequence>
<dbReference type="NCBIfam" id="TIGR01552">
    <property type="entry name" value="phd_fam"/>
    <property type="match status" value="1"/>
</dbReference>
<dbReference type="SUPFAM" id="SSF143120">
    <property type="entry name" value="YefM-like"/>
    <property type="match status" value="1"/>
</dbReference>
<dbReference type="InterPro" id="IPR006442">
    <property type="entry name" value="Antitoxin_Phd/YefM"/>
</dbReference>
<dbReference type="InterPro" id="IPR051416">
    <property type="entry name" value="phD-YefM_TA_antitoxins"/>
</dbReference>
<gene>
    <name evidence="2" type="ORF">CARN1_1214</name>
    <name evidence="3" type="ORF">CARN4_0571</name>
</gene>
<dbReference type="PANTHER" id="PTHR35377:SF8">
    <property type="entry name" value="ANTITOXIN VAPB22"/>
    <property type="match status" value="1"/>
</dbReference>
<dbReference type="EMBL" id="CABL01000016">
    <property type="protein sequence ID" value="CBH75816.1"/>
    <property type="molecule type" value="Genomic_DNA"/>
</dbReference>
<comment type="caution">
    <text evidence="2">The sequence shown here is derived from an EMBL/GenBank/DDBJ whole genome shotgun (WGS) entry which is preliminary data.</text>
</comment>
<comment type="similarity">
    <text evidence="1">Belongs to the phD/YefM antitoxin family.</text>
</comment>
<dbReference type="PANTHER" id="PTHR35377">
    <property type="entry name" value="ANTITOXIN VAPB49-RELATED-RELATED"/>
    <property type="match status" value="1"/>
</dbReference>
<evidence type="ECO:0000256" key="1">
    <source>
        <dbReference type="ARBA" id="ARBA00009981"/>
    </source>
</evidence>
<name>E6PH78_9ZZZZ</name>
<dbReference type="InterPro" id="IPR036165">
    <property type="entry name" value="YefM-like_sf"/>
</dbReference>
<dbReference type="AlphaFoldDB" id="E6PH78"/>
<evidence type="ECO:0000313" key="2">
    <source>
        <dbReference type="EMBL" id="CBH75816.1"/>
    </source>
</evidence>
<evidence type="ECO:0000313" key="3">
    <source>
        <dbReference type="EMBL" id="CBI01218.1"/>
    </source>
</evidence>
<dbReference type="Gene3D" id="3.40.1620.10">
    <property type="entry name" value="YefM-like domain"/>
    <property type="match status" value="1"/>
</dbReference>
<organism evidence="2">
    <name type="scientific">mine drainage metagenome</name>
    <dbReference type="NCBI Taxonomy" id="410659"/>
    <lineage>
        <taxon>unclassified sequences</taxon>
        <taxon>metagenomes</taxon>
        <taxon>ecological metagenomes</taxon>
    </lineage>
</organism>
<accession>E6PH78</accession>
<dbReference type="EMBL" id="CABO01000015">
    <property type="protein sequence ID" value="CBI01218.1"/>
    <property type="molecule type" value="Genomic_DNA"/>
</dbReference>
<protein>
    <recommendedName>
        <fullName evidence="4">Antitoxin</fullName>
    </recommendedName>
</protein>